<dbReference type="AlphaFoldDB" id="A0AA87Z190"/>
<protein>
    <submittedName>
        <fullName evidence="2">Uncharacterized protein</fullName>
    </submittedName>
</protein>
<feature type="compositionally biased region" description="Polar residues" evidence="1">
    <location>
        <begin position="53"/>
        <end position="69"/>
    </location>
</feature>
<gene>
    <name evidence="2" type="ORF">TIFTF001_000203</name>
</gene>
<sequence>MKEADERESDKEKERMYHVIQPKERVVGKRVIGGEIESCWRKKVTGERVTATEELSSTSCDKPNCSPSTPAVKPPSKSPLLKSHRRWR</sequence>
<organism evidence="2 3">
    <name type="scientific">Ficus carica</name>
    <name type="common">Common fig</name>
    <dbReference type="NCBI Taxonomy" id="3494"/>
    <lineage>
        <taxon>Eukaryota</taxon>
        <taxon>Viridiplantae</taxon>
        <taxon>Streptophyta</taxon>
        <taxon>Embryophyta</taxon>
        <taxon>Tracheophyta</taxon>
        <taxon>Spermatophyta</taxon>
        <taxon>Magnoliopsida</taxon>
        <taxon>eudicotyledons</taxon>
        <taxon>Gunneridae</taxon>
        <taxon>Pentapetalae</taxon>
        <taxon>rosids</taxon>
        <taxon>fabids</taxon>
        <taxon>Rosales</taxon>
        <taxon>Moraceae</taxon>
        <taxon>Ficeae</taxon>
        <taxon>Ficus</taxon>
    </lineage>
</organism>
<evidence type="ECO:0000256" key="1">
    <source>
        <dbReference type="SAM" id="MobiDB-lite"/>
    </source>
</evidence>
<reference evidence="2" key="1">
    <citation type="submission" date="2023-07" db="EMBL/GenBank/DDBJ databases">
        <title>draft genome sequence of fig (Ficus carica).</title>
        <authorList>
            <person name="Takahashi T."/>
            <person name="Nishimura K."/>
        </authorList>
    </citation>
    <scope>NUCLEOTIDE SEQUENCE</scope>
</reference>
<feature type="region of interest" description="Disordered" evidence="1">
    <location>
        <begin position="47"/>
        <end position="88"/>
    </location>
</feature>
<evidence type="ECO:0000313" key="3">
    <source>
        <dbReference type="Proteomes" id="UP001187192"/>
    </source>
</evidence>
<keyword evidence="3" id="KW-1185">Reference proteome</keyword>
<accession>A0AA87Z190</accession>
<dbReference type="EMBL" id="BTGU01000001">
    <property type="protein sequence ID" value="GMN23644.1"/>
    <property type="molecule type" value="Genomic_DNA"/>
</dbReference>
<evidence type="ECO:0000313" key="2">
    <source>
        <dbReference type="EMBL" id="GMN23644.1"/>
    </source>
</evidence>
<proteinExistence type="predicted"/>
<dbReference type="Proteomes" id="UP001187192">
    <property type="component" value="Unassembled WGS sequence"/>
</dbReference>
<comment type="caution">
    <text evidence="2">The sequence shown here is derived from an EMBL/GenBank/DDBJ whole genome shotgun (WGS) entry which is preliminary data.</text>
</comment>
<name>A0AA87Z190_FICCA</name>